<sequence length="142" mass="15120">MSCSVNNTKSAQETAWLSGSRDKLPKVKELEPPMQGYKRFQVQTITRGLFAGTVLFGVWCTLTVPAQSLQSDLVSGSLITAGSIGIAALAVCRATNRENCLVSYGQAEVDACTACTDKFDDEIGCDANADCFFANGVCTYNA</sequence>
<dbReference type="InParanoid" id="K1PC10"/>
<reference evidence="1" key="1">
    <citation type="journal article" date="2012" name="Nature">
        <title>The oyster genome reveals stress adaptation and complexity of shell formation.</title>
        <authorList>
            <person name="Zhang G."/>
            <person name="Fang X."/>
            <person name="Guo X."/>
            <person name="Li L."/>
            <person name="Luo R."/>
            <person name="Xu F."/>
            <person name="Yang P."/>
            <person name="Zhang L."/>
            <person name="Wang X."/>
            <person name="Qi H."/>
            <person name="Xiong Z."/>
            <person name="Que H."/>
            <person name="Xie Y."/>
            <person name="Holland P.W."/>
            <person name="Paps J."/>
            <person name="Zhu Y."/>
            <person name="Wu F."/>
            <person name="Chen Y."/>
            <person name="Wang J."/>
            <person name="Peng C."/>
            <person name="Meng J."/>
            <person name="Yang L."/>
            <person name="Liu J."/>
            <person name="Wen B."/>
            <person name="Zhang N."/>
            <person name="Huang Z."/>
            <person name="Zhu Q."/>
            <person name="Feng Y."/>
            <person name="Mount A."/>
            <person name="Hedgecock D."/>
            <person name="Xu Z."/>
            <person name="Liu Y."/>
            <person name="Domazet-Loso T."/>
            <person name="Du Y."/>
            <person name="Sun X."/>
            <person name="Zhang S."/>
            <person name="Liu B."/>
            <person name="Cheng P."/>
            <person name="Jiang X."/>
            <person name="Li J."/>
            <person name="Fan D."/>
            <person name="Wang W."/>
            <person name="Fu W."/>
            <person name="Wang T."/>
            <person name="Wang B."/>
            <person name="Zhang J."/>
            <person name="Peng Z."/>
            <person name="Li Y."/>
            <person name="Li N."/>
            <person name="Wang J."/>
            <person name="Chen M."/>
            <person name="He Y."/>
            <person name="Tan F."/>
            <person name="Song X."/>
            <person name="Zheng Q."/>
            <person name="Huang R."/>
            <person name="Yang H."/>
            <person name="Du X."/>
            <person name="Chen L."/>
            <person name="Yang M."/>
            <person name="Gaffney P.M."/>
            <person name="Wang S."/>
            <person name="Luo L."/>
            <person name="She Z."/>
            <person name="Ming Y."/>
            <person name="Huang W."/>
            <person name="Zhang S."/>
            <person name="Huang B."/>
            <person name="Zhang Y."/>
            <person name="Qu T."/>
            <person name="Ni P."/>
            <person name="Miao G."/>
            <person name="Wang J."/>
            <person name="Wang Q."/>
            <person name="Steinberg C.E."/>
            <person name="Wang H."/>
            <person name="Li N."/>
            <person name="Qian L."/>
            <person name="Zhang G."/>
            <person name="Li Y."/>
            <person name="Yang H."/>
            <person name="Liu X."/>
            <person name="Wang J."/>
            <person name="Yin Y."/>
            <person name="Wang J."/>
        </authorList>
    </citation>
    <scope>NUCLEOTIDE SEQUENCE [LARGE SCALE GENOMIC DNA]</scope>
    <source>
        <strain evidence="1">05x7-T-G4-1.051#20</strain>
    </source>
</reference>
<evidence type="ECO:0000313" key="1">
    <source>
        <dbReference type="EMBL" id="EKC21362.1"/>
    </source>
</evidence>
<accession>K1PC10</accession>
<organism evidence="1">
    <name type="scientific">Magallana gigas</name>
    <name type="common">Pacific oyster</name>
    <name type="synonym">Crassostrea gigas</name>
    <dbReference type="NCBI Taxonomy" id="29159"/>
    <lineage>
        <taxon>Eukaryota</taxon>
        <taxon>Metazoa</taxon>
        <taxon>Spiralia</taxon>
        <taxon>Lophotrochozoa</taxon>
        <taxon>Mollusca</taxon>
        <taxon>Bivalvia</taxon>
        <taxon>Autobranchia</taxon>
        <taxon>Pteriomorphia</taxon>
        <taxon>Ostreida</taxon>
        <taxon>Ostreoidea</taxon>
        <taxon>Ostreidae</taxon>
        <taxon>Magallana</taxon>
    </lineage>
</organism>
<dbReference type="EMBL" id="JH818183">
    <property type="protein sequence ID" value="EKC21362.1"/>
    <property type="molecule type" value="Genomic_DNA"/>
</dbReference>
<dbReference type="AlphaFoldDB" id="K1PC10"/>
<gene>
    <name evidence="1" type="ORF">CGI_10004042</name>
</gene>
<name>K1PC10_MAGGI</name>
<protein>
    <submittedName>
        <fullName evidence="1">Uncharacterized protein</fullName>
    </submittedName>
</protein>
<proteinExistence type="predicted"/>
<dbReference type="HOGENOM" id="CLU_1817642_0_0_1"/>